<proteinExistence type="predicted"/>
<dbReference type="Proteomes" id="UP000037326">
    <property type="component" value="Unassembled WGS sequence"/>
</dbReference>
<evidence type="ECO:0000313" key="2">
    <source>
        <dbReference type="Proteomes" id="UP000037326"/>
    </source>
</evidence>
<sequence length="113" mass="11943">MPLTTGPIENTGNQPANAASVRIKILNLTGGTLTGVVRVFRLNGTRRLLSTTAFAVNANASTFITRSVAGSAQYEVEIVPDQNGGIYSVYGRTALGVIIAAQRILNSELTEIH</sequence>
<evidence type="ECO:0000313" key="1">
    <source>
        <dbReference type="EMBL" id="KMY31973.1"/>
    </source>
</evidence>
<dbReference type="PATRIC" id="fig|582475.4.peg.956"/>
<dbReference type="RefSeq" id="WP_049664914.1">
    <property type="nucleotide sequence ID" value="NZ_LFXJ01000005.1"/>
</dbReference>
<gene>
    <name evidence="1" type="ORF">ACZ11_07280</name>
</gene>
<reference evidence="2" key="1">
    <citation type="submission" date="2015-07" db="EMBL/GenBank/DDBJ databases">
        <authorList>
            <consortium name="Consortium for Microbial Forensics and Genomics (microFORGE)"/>
            <person name="Knight B.M."/>
            <person name="Roberts D.P."/>
            <person name="Lin D."/>
            <person name="Hari K."/>
            <person name="Fletcher J."/>
            <person name="Melcher U."/>
            <person name="Blagden T."/>
            <person name="Winegar R.A."/>
        </authorList>
    </citation>
    <scope>NUCLEOTIDE SEQUENCE [LARGE SCALE GENOMIC DNA]</scope>
    <source>
        <strain evidence="2">DSM 23493</strain>
    </source>
</reference>
<dbReference type="AlphaFoldDB" id="A0A0K9FCM9"/>
<dbReference type="GeneID" id="96598073"/>
<protein>
    <submittedName>
        <fullName evidence="1">ATPase</fullName>
    </submittedName>
</protein>
<dbReference type="EMBL" id="LFXJ01000005">
    <property type="protein sequence ID" value="KMY31973.1"/>
    <property type="molecule type" value="Genomic_DNA"/>
</dbReference>
<accession>A0A0K9FCM9</accession>
<name>A0A0K9FCM9_9BACI</name>
<dbReference type="OrthoDB" id="2735527at2"/>
<organism evidence="1 2">
    <name type="scientific">Lysinibacillus xylanilyticus</name>
    <dbReference type="NCBI Taxonomy" id="582475"/>
    <lineage>
        <taxon>Bacteria</taxon>
        <taxon>Bacillati</taxon>
        <taxon>Bacillota</taxon>
        <taxon>Bacilli</taxon>
        <taxon>Bacillales</taxon>
        <taxon>Bacillaceae</taxon>
        <taxon>Lysinibacillus</taxon>
    </lineage>
</organism>
<comment type="caution">
    <text evidence="1">The sequence shown here is derived from an EMBL/GenBank/DDBJ whole genome shotgun (WGS) entry which is preliminary data.</text>
</comment>